<keyword evidence="5" id="KW-0460">Magnesium</keyword>
<comment type="cofactor">
    <cofactor evidence="2">
        <name>Mg(2+)</name>
        <dbReference type="ChEBI" id="CHEBI:18420"/>
    </cofactor>
</comment>
<name>A0A4Y7TG30_COPMI</name>
<dbReference type="PANTHER" id="PTHR12992">
    <property type="entry name" value="NUDIX HYDROLASE"/>
    <property type="match status" value="1"/>
</dbReference>
<dbReference type="InterPro" id="IPR015797">
    <property type="entry name" value="NUDIX_hydrolase-like_dom_sf"/>
</dbReference>
<organism evidence="8 9">
    <name type="scientific">Coprinellus micaceus</name>
    <name type="common">Glistening ink-cap mushroom</name>
    <name type="synonym">Coprinus micaceus</name>
    <dbReference type="NCBI Taxonomy" id="71717"/>
    <lineage>
        <taxon>Eukaryota</taxon>
        <taxon>Fungi</taxon>
        <taxon>Dikarya</taxon>
        <taxon>Basidiomycota</taxon>
        <taxon>Agaricomycotina</taxon>
        <taxon>Agaricomycetes</taxon>
        <taxon>Agaricomycetidae</taxon>
        <taxon>Agaricales</taxon>
        <taxon>Agaricineae</taxon>
        <taxon>Psathyrellaceae</taxon>
        <taxon>Coprinellus</taxon>
    </lineage>
</organism>
<dbReference type="Proteomes" id="UP000298030">
    <property type="component" value="Unassembled WGS sequence"/>
</dbReference>
<dbReference type="GO" id="GO:0010945">
    <property type="term" value="F:coenzyme A diphosphatase activity"/>
    <property type="evidence" value="ECO:0007669"/>
    <property type="project" value="InterPro"/>
</dbReference>
<dbReference type="AlphaFoldDB" id="A0A4Y7TG30"/>
<evidence type="ECO:0000256" key="4">
    <source>
        <dbReference type="ARBA" id="ARBA00022801"/>
    </source>
</evidence>
<dbReference type="STRING" id="71717.A0A4Y7TG30"/>
<dbReference type="SUPFAM" id="SSF55811">
    <property type="entry name" value="Nudix"/>
    <property type="match status" value="1"/>
</dbReference>
<keyword evidence="3" id="KW-0479">Metal-binding</keyword>
<keyword evidence="9" id="KW-1185">Reference proteome</keyword>
<gene>
    <name evidence="8" type="ORF">FA13DRAFT_1730881</name>
</gene>
<evidence type="ECO:0000256" key="2">
    <source>
        <dbReference type="ARBA" id="ARBA00001946"/>
    </source>
</evidence>
<dbReference type="InterPro" id="IPR045121">
    <property type="entry name" value="CoAse"/>
</dbReference>
<evidence type="ECO:0000256" key="6">
    <source>
        <dbReference type="ARBA" id="ARBA00023211"/>
    </source>
</evidence>
<dbReference type="EMBL" id="QPFP01000013">
    <property type="protein sequence ID" value="TEB33135.1"/>
    <property type="molecule type" value="Genomic_DNA"/>
</dbReference>
<comment type="caution">
    <text evidence="8">The sequence shown here is derived from an EMBL/GenBank/DDBJ whole genome shotgun (WGS) entry which is preliminary data.</text>
</comment>
<dbReference type="Gene3D" id="3.90.79.10">
    <property type="entry name" value="Nucleoside Triphosphate Pyrophosphohydrolase"/>
    <property type="match status" value="1"/>
</dbReference>
<evidence type="ECO:0000256" key="3">
    <source>
        <dbReference type="ARBA" id="ARBA00022723"/>
    </source>
</evidence>
<dbReference type="OrthoDB" id="206213at2759"/>
<reference evidence="8 9" key="1">
    <citation type="journal article" date="2019" name="Nat. Ecol. Evol.">
        <title>Megaphylogeny resolves global patterns of mushroom evolution.</title>
        <authorList>
            <person name="Varga T."/>
            <person name="Krizsan K."/>
            <person name="Foldi C."/>
            <person name="Dima B."/>
            <person name="Sanchez-Garcia M."/>
            <person name="Sanchez-Ramirez S."/>
            <person name="Szollosi G.J."/>
            <person name="Szarkandi J.G."/>
            <person name="Papp V."/>
            <person name="Albert L."/>
            <person name="Andreopoulos W."/>
            <person name="Angelini C."/>
            <person name="Antonin V."/>
            <person name="Barry K.W."/>
            <person name="Bougher N.L."/>
            <person name="Buchanan P."/>
            <person name="Buyck B."/>
            <person name="Bense V."/>
            <person name="Catcheside P."/>
            <person name="Chovatia M."/>
            <person name="Cooper J."/>
            <person name="Damon W."/>
            <person name="Desjardin D."/>
            <person name="Finy P."/>
            <person name="Geml J."/>
            <person name="Haridas S."/>
            <person name="Hughes K."/>
            <person name="Justo A."/>
            <person name="Karasinski D."/>
            <person name="Kautmanova I."/>
            <person name="Kiss B."/>
            <person name="Kocsube S."/>
            <person name="Kotiranta H."/>
            <person name="LaButti K.M."/>
            <person name="Lechner B.E."/>
            <person name="Liimatainen K."/>
            <person name="Lipzen A."/>
            <person name="Lukacs Z."/>
            <person name="Mihaltcheva S."/>
            <person name="Morgado L.N."/>
            <person name="Niskanen T."/>
            <person name="Noordeloos M.E."/>
            <person name="Ohm R.A."/>
            <person name="Ortiz-Santana B."/>
            <person name="Ovrebo C."/>
            <person name="Racz N."/>
            <person name="Riley R."/>
            <person name="Savchenko A."/>
            <person name="Shiryaev A."/>
            <person name="Soop K."/>
            <person name="Spirin V."/>
            <person name="Szebenyi C."/>
            <person name="Tomsovsky M."/>
            <person name="Tulloss R.E."/>
            <person name="Uehling J."/>
            <person name="Grigoriev I.V."/>
            <person name="Vagvolgyi C."/>
            <person name="Papp T."/>
            <person name="Martin F.M."/>
            <person name="Miettinen O."/>
            <person name="Hibbett D.S."/>
            <person name="Nagy L.G."/>
        </authorList>
    </citation>
    <scope>NUCLEOTIDE SEQUENCE [LARGE SCALE GENOMIC DNA]</scope>
    <source>
        <strain evidence="8 9">FP101781</strain>
    </source>
</reference>
<dbReference type="InterPro" id="IPR000086">
    <property type="entry name" value="NUDIX_hydrolase_dom"/>
</dbReference>
<evidence type="ECO:0000256" key="1">
    <source>
        <dbReference type="ARBA" id="ARBA00001936"/>
    </source>
</evidence>
<evidence type="ECO:0000313" key="9">
    <source>
        <dbReference type="Proteomes" id="UP000298030"/>
    </source>
</evidence>
<comment type="cofactor">
    <cofactor evidence="1">
        <name>Mn(2+)</name>
        <dbReference type="ChEBI" id="CHEBI:29035"/>
    </cofactor>
</comment>
<dbReference type="CDD" id="cd03426">
    <property type="entry name" value="NUDIX_CoAse_Nudt7"/>
    <property type="match status" value="1"/>
</dbReference>
<dbReference type="Pfam" id="PF00293">
    <property type="entry name" value="NUDIX"/>
    <property type="match status" value="1"/>
</dbReference>
<keyword evidence="4" id="KW-0378">Hydrolase</keyword>
<dbReference type="PANTHER" id="PTHR12992:SF24">
    <property type="entry name" value="PEROXISOMAL COENZYME A DIPHOSPHATASE NUDT7"/>
    <property type="match status" value="1"/>
</dbReference>
<keyword evidence="6" id="KW-0464">Manganese</keyword>
<evidence type="ECO:0000256" key="5">
    <source>
        <dbReference type="ARBA" id="ARBA00022842"/>
    </source>
</evidence>
<protein>
    <recommendedName>
        <fullName evidence="7">Nudix hydrolase domain-containing protein</fullName>
    </recommendedName>
</protein>
<accession>A0A4Y7TG30</accession>
<dbReference type="GO" id="GO:0046872">
    <property type="term" value="F:metal ion binding"/>
    <property type="evidence" value="ECO:0007669"/>
    <property type="project" value="UniProtKB-KW"/>
</dbReference>
<dbReference type="PROSITE" id="PS51462">
    <property type="entry name" value="NUDIX"/>
    <property type="match status" value="1"/>
</dbReference>
<feature type="domain" description="Nudix hydrolase" evidence="7">
    <location>
        <begin position="51"/>
        <end position="208"/>
    </location>
</feature>
<dbReference type="GO" id="GO:0015938">
    <property type="term" value="P:coenzyme A catabolic process"/>
    <property type="evidence" value="ECO:0007669"/>
    <property type="project" value="TreeGrafter"/>
</dbReference>
<evidence type="ECO:0000259" key="7">
    <source>
        <dbReference type="PROSITE" id="PS51462"/>
    </source>
</evidence>
<evidence type="ECO:0000313" key="8">
    <source>
        <dbReference type="EMBL" id="TEB33135.1"/>
    </source>
</evidence>
<sequence>MSLLAPCGQKGAHIVSSASRIPLTKPFTPRTLKNLRDALNTPEAYGGYQHPRNAAVLIPFCNVNNEPSVLFELRSKALRSHSGEVSFPGGRVDNTDASFIQAALRETDEELGISPSTIEVLGQIGPPEMDMRGKLRVWPIVGFLHANGLDPGFDEDTFLPSLDMDAVRSQASKDEVGTVFHLPLSMLVAPARLKPTLFRGARPYWSIDVTDIVSRYCDLDLDPNSGSVDEVGSGVGGKVEVWGLTGWYLSLMLKQLRIHH</sequence>
<proteinExistence type="predicted"/>